<feature type="active site" evidence="3">
    <location>
        <position position="352"/>
    </location>
</feature>
<evidence type="ECO:0000256" key="2">
    <source>
        <dbReference type="ARBA" id="ARBA00022801"/>
    </source>
</evidence>
<dbReference type="InterPro" id="IPR013094">
    <property type="entry name" value="AB_hydrolase_3"/>
</dbReference>
<dbReference type="Proteomes" id="UP000504602">
    <property type="component" value="Unplaced"/>
</dbReference>
<feature type="active site" evidence="3">
    <location>
        <position position="382"/>
    </location>
</feature>
<dbReference type="SUPFAM" id="SSF53474">
    <property type="entry name" value="alpha/beta-Hydrolases"/>
    <property type="match status" value="1"/>
</dbReference>
<evidence type="ECO:0000256" key="1">
    <source>
        <dbReference type="ARBA" id="ARBA00010515"/>
    </source>
</evidence>
<dbReference type="RefSeq" id="XP_005427520.1">
    <property type="nucleotide sequence ID" value="XM_005427463.1"/>
</dbReference>
<reference evidence="7" key="1">
    <citation type="submission" date="2025-08" db="UniProtKB">
        <authorList>
            <consortium name="RefSeq"/>
        </authorList>
    </citation>
    <scope>IDENTIFICATION</scope>
</reference>
<keyword evidence="2" id="KW-0378">Hydrolase</keyword>
<sequence>MASVSTTLAILGMFFISPVLIPALFWGVVLYDLFNTEMPPGIEQPLKLRFFHCLMITTMVVGKILEKLGICSDLTILRAAVNGIPPWRDSKLLIKDLTVDEVPLRIYQPKSPPTGKRRGILYFHGGAGTFGSIRAFERVCRYMAKKCNSVVVSVGYRLAPEHPYPGQYFDCLNATLYFMKNLKEYHVDPGLIIISGDSCGANFATVICQILLNDRDLPKVRAQVLLYPGLQGLDFHLPAYQQNAFVPMLSRKMIIYFCFRYLNKKPTFWKEILQNSHVPDSMRHQYKKWVSADLIPDEFKVRGYVPTKPAPYKPEVHEAIKEILAITFSPLLAEDSIICQLPESFIVTCEFDVLRDDGLLYKRRLEENGVRVTWYHCENGFHGILAFFGYGIFSFISGNKIMDNMVNYINSL</sequence>
<feature type="active site" evidence="3">
    <location>
        <position position="198"/>
    </location>
</feature>
<dbReference type="PIRSF" id="PIRSF037251">
    <property type="entry name" value="Arylacetamide_deacetylase"/>
    <property type="match status" value="1"/>
</dbReference>
<keyword evidence="4" id="KW-1133">Transmembrane helix</keyword>
<protein>
    <submittedName>
        <fullName evidence="7">Arylacetamide deacetylase-like 4</fullName>
    </submittedName>
</protein>
<dbReference type="GO" id="GO:0016020">
    <property type="term" value="C:membrane"/>
    <property type="evidence" value="ECO:0007669"/>
    <property type="project" value="InterPro"/>
</dbReference>
<keyword evidence="4" id="KW-0472">Membrane</keyword>
<dbReference type="OrthoDB" id="408631at2759"/>
<dbReference type="InParanoid" id="A0A6I9HRV2"/>
<dbReference type="GeneID" id="102032078"/>
<evidence type="ECO:0000256" key="3">
    <source>
        <dbReference type="PIRSR" id="PIRSR037251-1"/>
    </source>
</evidence>
<feature type="transmembrane region" description="Helical" evidence="4">
    <location>
        <begin position="6"/>
        <end position="34"/>
    </location>
</feature>
<dbReference type="InterPro" id="IPR029058">
    <property type="entry name" value="AB_hydrolase_fold"/>
</dbReference>
<keyword evidence="4" id="KW-0812">Transmembrane</keyword>
<dbReference type="Gene3D" id="3.40.50.1820">
    <property type="entry name" value="alpha/beta hydrolase"/>
    <property type="match status" value="1"/>
</dbReference>
<comment type="similarity">
    <text evidence="1">Belongs to the 'GDXG' lipolytic enzyme family.</text>
</comment>
<dbReference type="KEGG" id="gfr:102032078"/>
<gene>
    <name evidence="7" type="primary">LOC102032078</name>
</gene>
<feature type="domain" description="Alpha/beta hydrolase fold-3" evidence="5">
    <location>
        <begin position="327"/>
        <end position="385"/>
    </location>
</feature>
<proteinExistence type="inferred from homology"/>
<name>A0A6I9HRV2_GEOFO</name>
<dbReference type="AlphaFoldDB" id="A0A6I9HRV2"/>
<keyword evidence="6" id="KW-1185">Reference proteome</keyword>
<evidence type="ECO:0000313" key="6">
    <source>
        <dbReference type="Proteomes" id="UP000504602"/>
    </source>
</evidence>
<evidence type="ECO:0000259" key="5">
    <source>
        <dbReference type="Pfam" id="PF07859"/>
    </source>
</evidence>
<dbReference type="GO" id="GO:0052689">
    <property type="term" value="F:carboxylic ester hydrolase activity"/>
    <property type="evidence" value="ECO:0007669"/>
    <property type="project" value="InterPro"/>
</dbReference>
<dbReference type="InterPro" id="IPR050300">
    <property type="entry name" value="GDXG_lipolytic_enzyme"/>
</dbReference>
<dbReference type="PANTHER" id="PTHR48081:SF32">
    <property type="entry name" value="ALPHA_BETA HYDROLASE FOLD-3 DOMAIN-CONTAINING PROTEIN"/>
    <property type="match status" value="1"/>
</dbReference>
<organism evidence="6 7">
    <name type="scientific">Geospiza fortis</name>
    <name type="common">Medium ground-finch</name>
    <dbReference type="NCBI Taxonomy" id="48883"/>
    <lineage>
        <taxon>Eukaryota</taxon>
        <taxon>Metazoa</taxon>
        <taxon>Chordata</taxon>
        <taxon>Craniata</taxon>
        <taxon>Vertebrata</taxon>
        <taxon>Euteleostomi</taxon>
        <taxon>Archelosauria</taxon>
        <taxon>Archosauria</taxon>
        <taxon>Dinosauria</taxon>
        <taxon>Saurischia</taxon>
        <taxon>Theropoda</taxon>
        <taxon>Coelurosauria</taxon>
        <taxon>Aves</taxon>
        <taxon>Neognathae</taxon>
        <taxon>Neoaves</taxon>
        <taxon>Telluraves</taxon>
        <taxon>Australaves</taxon>
        <taxon>Passeriformes</taxon>
        <taxon>Thraupidae</taxon>
        <taxon>Geospiza</taxon>
    </lineage>
</organism>
<accession>A0A6I9HRV2</accession>
<evidence type="ECO:0000256" key="4">
    <source>
        <dbReference type="SAM" id="Phobius"/>
    </source>
</evidence>
<feature type="domain" description="Alpha/beta hydrolase fold-3" evidence="5">
    <location>
        <begin position="120"/>
        <end position="264"/>
    </location>
</feature>
<dbReference type="PANTHER" id="PTHR48081">
    <property type="entry name" value="AB HYDROLASE SUPERFAMILY PROTEIN C4A8.06C"/>
    <property type="match status" value="1"/>
</dbReference>
<evidence type="ECO:0000313" key="7">
    <source>
        <dbReference type="RefSeq" id="XP_005427520.1"/>
    </source>
</evidence>
<dbReference type="InterPro" id="IPR017157">
    <property type="entry name" value="Arylacetamide_deacetylase"/>
</dbReference>
<dbReference type="Pfam" id="PF07859">
    <property type="entry name" value="Abhydrolase_3"/>
    <property type="match status" value="2"/>
</dbReference>